<accession>A0ABX1R950</accession>
<sequence>MALARISRLLDRQSRGDALTRTQASVLATVVRLGSVRLSELADVEGVNPTMLSRIVAKLEDGGLLRRDPDPDDRRAARVECTDVGRAEHLRLRAERTQLLSARLATMPAAHAAELLAALPALESLADQLTPAIPRKENQ</sequence>
<comment type="caution">
    <text evidence="5">The sequence shown here is derived from an EMBL/GenBank/DDBJ whole genome shotgun (WGS) entry which is preliminary data.</text>
</comment>
<dbReference type="Pfam" id="PF01047">
    <property type="entry name" value="MarR"/>
    <property type="match status" value="1"/>
</dbReference>
<proteinExistence type="predicted"/>
<dbReference type="PRINTS" id="PR00598">
    <property type="entry name" value="HTHMARR"/>
</dbReference>
<dbReference type="PROSITE" id="PS01117">
    <property type="entry name" value="HTH_MARR_1"/>
    <property type="match status" value="1"/>
</dbReference>
<dbReference type="InterPro" id="IPR036390">
    <property type="entry name" value="WH_DNA-bd_sf"/>
</dbReference>
<keyword evidence="1" id="KW-0805">Transcription regulation</keyword>
<dbReference type="PANTHER" id="PTHR39515">
    <property type="entry name" value="CONSERVED PROTEIN"/>
    <property type="match status" value="1"/>
</dbReference>
<reference evidence="5 6" key="1">
    <citation type="submission" date="2020-04" db="EMBL/GenBank/DDBJ databases">
        <authorList>
            <person name="Klaysubun C."/>
            <person name="Duangmal K."/>
            <person name="Lipun K."/>
        </authorList>
    </citation>
    <scope>NUCLEOTIDE SEQUENCE [LARGE SCALE GENOMIC DNA]</scope>
    <source>
        <strain evidence="5 6">JCM 11839</strain>
    </source>
</reference>
<dbReference type="InterPro" id="IPR023187">
    <property type="entry name" value="Tscrpt_reg_MarR-type_CS"/>
</dbReference>
<organism evidence="5 6">
    <name type="scientific">Pseudonocardia xinjiangensis</name>
    <dbReference type="NCBI Taxonomy" id="75289"/>
    <lineage>
        <taxon>Bacteria</taxon>
        <taxon>Bacillati</taxon>
        <taxon>Actinomycetota</taxon>
        <taxon>Actinomycetes</taxon>
        <taxon>Pseudonocardiales</taxon>
        <taxon>Pseudonocardiaceae</taxon>
        <taxon>Pseudonocardia</taxon>
    </lineage>
</organism>
<evidence type="ECO:0000256" key="2">
    <source>
        <dbReference type="ARBA" id="ARBA00023125"/>
    </source>
</evidence>
<evidence type="ECO:0000259" key="4">
    <source>
        <dbReference type="PROSITE" id="PS50995"/>
    </source>
</evidence>
<gene>
    <name evidence="5" type="ORF">HF577_07210</name>
</gene>
<dbReference type="Gene3D" id="1.10.10.10">
    <property type="entry name" value="Winged helix-like DNA-binding domain superfamily/Winged helix DNA-binding domain"/>
    <property type="match status" value="1"/>
</dbReference>
<evidence type="ECO:0000256" key="3">
    <source>
        <dbReference type="ARBA" id="ARBA00023163"/>
    </source>
</evidence>
<keyword evidence="2" id="KW-0238">DNA-binding</keyword>
<dbReference type="InterPro" id="IPR000835">
    <property type="entry name" value="HTH_MarR-typ"/>
</dbReference>
<keyword evidence="6" id="KW-1185">Reference proteome</keyword>
<protein>
    <submittedName>
        <fullName evidence="5">MarR family transcriptional regulator</fullName>
    </submittedName>
</protein>
<name>A0ABX1R950_9PSEU</name>
<evidence type="ECO:0000313" key="5">
    <source>
        <dbReference type="EMBL" id="NMH76887.1"/>
    </source>
</evidence>
<dbReference type="EMBL" id="JAAXKY010000015">
    <property type="protein sequence ID" value="NMH76887.1"/>
    <property type="molecule type" value="Genomic_DNA"/>
</dbReference>
<keyword evidence="3" id="KW-0804">Transcription</keyword>
<evidence type="ECO:0000256" key="1">
    <source>
        <dbReference type="ARBA" id="ARBA00023015"/>
    </source>
</evidence>
<dbReference type="PROSITE" id="PS50995">
    <property type="entry name" value="HTH_MARR_2"/>
    <property type="match status" value="1"/>
</dbReference>
<dbReference type="SUPFAM" id="SSF46785">
    <property type="entry name" value="Winged helix' DNA-binding domain"/>
    <property type="match status" value="1"/>
</dbReference>
<dbReference type="SMART" id="SM00347">
    <property type="entry name" value="HTH_MARR"/>
    <property type="match status" value="1"/>
</dbReference>
<dbReference type="Proteomes" id="UP001296706">
    <property type="component" value="Unassembled WGS sequence"/>
</dbReference>
<evidence type="ECO:0000313" key="6">
    <source>
        <dbReference type="Proteomes" id="UP001296706"/>
    </source>
</evidence>
<dbReference type="PANTHER" id="PTHR39515:SF2">
    <property type="entry name" value="HTH-TYPE TRANSCRIPTIONAL REGULATOR RV0880"/>
    <property type="match status" value="1"/>
</dbReference>
<dbReference type="InterPro" id="IPR036388">
    <property type="entry name" value="WH-like_DNA-bd_sf"/>
</dbReference>
<feature type="domain" description="HTH marR-type" evidence="4">
    <location>
        <begin position="1"/>
        <end position="124"/>
    </location>
</feature>
<dbReference type="InterPro" id="IPR052526">
    <property type="entry name" value="HTH-type_Bedaq_tolerance"/>
</dbReference>